<reference evidence="2 3" key="1">
    <citation type="submission" date="2020-08" db="EMBL/GenBank/DDBJ databases">
        <title>Genomic Encyclopedia of Type Strains, Phase IV (KMG-IV): sequencing the most valuable type-strain genomes for metagenomic binning, comparative biology and taxonomic classification.</title>
        <authorList>
            <person name="Goeker M."/>
        </authorList>
    </citation>
    <scope>NUCLEOTIDE SEQUENCE [LARGE SCALE GENOMIC DNA]</scope>
    <source>
        <strain evidence="2 3">DSM 102850</strain>
    </source>
</reference>
<evidence type="ECO:0008006" key="4">
    <source>
        <dbReference type="Google" id="ProtNLM"/>
    </source>
</evidence>
<organism evidence="2 3">
    <name type="scientific">Parvularcula dongshanensis</name>
    <dbReference type="NCBI Taxonomy" id="1173995"/>
    <lineage>
        <taxon>Bacteria</taxon>
        <taxon>Pseudomonadati</taxon>
        <taxon>Pseudomonadota</taxon>
        <taxon>Alphaproteobacteria</taxon>
        <taxon>Parvularculales</taxon>
        <taxon>Parvularculaceae</taxon>
        <taxon>Parvularcula</taxon>
    </lineage>
</organism>
<evidence type="ECO:0000313" key="3">
    <source>
        <dbReference type="Proteomes" id="UP000563524"/>
    </source>
</evidence>
<sequence length="368" mass="37483">MKPLLLTLSVPLALSCAAAVAAQRENVQRFDADTVSIEDAIGTVTVTFDDGEDVRVALSDGNTRPLTVRQDGDRIEIEGPDAIDEDDFWAEHQRYAKGGFGVGPIRIDMGRRTIVREDGEDPAFARLLEDYPVIAIRAPRGTALTVEDSALRLRGEGAAAGALSLGPNTYLVADLGDAQSAAVTLSGVGQIKLGAIEGDAAVDLLGSGDVAFGDAGTARLTLKGSGDIVGGAVNGDARIELQGSGDVTLGAVSGATALSLRGSGDVGVRETGALDVALVGSGDIEVGRVDGAVSVELRGSGDVSLRDGRADPFEATLTGSGDIEFGGTAISPVLRARGSGDIEVAEAEGAVDARGDGIRVAGRRYGDD</sequence>
<feature type="chain" id="PRO_5032666579" description="Auto-transporter adhesin head GIN domain-containing protein" evidence="1">
    <location>
        <begin position="22"/>
        <end position="368"/>
    </location>
</feature>
<comment type="caution">
    <text evidence="2">The sequence shown here is derived from an EMBL/GenBank/DDBJ whole genome shotgun (WGS) entry which is preliminary data.</text>
</comment>
<dbReference type="RefSeq" id="WP_183815867.1">
    <property type="nucleotide sequence ID" value="NZ_JACHOB010000001.1"/>
</dbReference>
<accession>A0A840I1U8</accession>
<proteinExistence type="predicted"/>
<keyword evidence="1" id="KW-0732">Signal</keyword>
<dbReference type="AlphaFoldDB" id="A0A840I1U8"/>
<protein>
    <recommendedName>
        <fullName evidence="4">Auto-transporter adhesin head GIN domain-containing protein</fullName>
    </recommendedName>
</protein>
<dbReference type="Proteomes" id="UP000563524">
    <property type="component" value="Unassembled WGS sequence"/>
</dbReference>
<feature type="signal peptide" evidence="1">
    <location>
        <begin position="1"/>
        <end position="21"/>
    </location>
</feature>
<evidence type="ECO:0000256" key="1">
    <source>
        <dbReference type="SAM" id="SignalP"/>
    </source>
</evidence>
<gene>
    <name evidence="2" type="ORF">GGQ59_000714</name>
</gene>
<evidence type="ECO:0000313" key="2">
    <source>
        <dbReference type="EMBL" id="MBB4658214.1"/>
    </source>
</evidence>
<dbReference type="EMBL" id="JACHOB010000001">
    <property type="protein sequence ID" value="MBB4658214.1"/>
    <property type="molecule type" value="Genomic_DNA"/>
</dbReference>
<name>A0A840I1U8_9PROT</name>
<keyword evidence="3" id="KW-1185">Reference proteome</keyword>
<dbReference type="Gene3D" id="2.160.20.120">
    <property type="match status" value="2"/>
</dbReference>
<dbReference type="PROSITE" id="PS51257">
    <property type="entry name" value="PROKAR_LIPOPROTEIN"/>
    <property type="match status" value="1"/>
</dbReference>